<dbReference type="Proteomes" id="UP001371305">
    <property type="component" value="Unassembled WGS sequence"/>
</dbReference>
<dbReference type="EMBL" id="JBBUKT010000019">
    <property type="protein sequence ID" value="MEK7954425.1"/>
    <property type="molecule type" value="Genomic_DNA"/>
</dbReference>
<organism evidence="1 2">
    <name type="scientific">Luteolibacter soli</name>
    <dbReference type="NCBI Taxonomy" id="3135280"/>
    <lineage>
        <taxon>Bacteria</taxon>
        <taxon>Pseudomonadati</taxon>
        <taxon>Verrucomicrobiota</taxon>
        <taxon>Verrucomicrobiia</taxon>
        <taxon>Verrucomicrobiales</taxon>
        <taxon>Verrucomicrobiaceae</taxon>
        <taxon>Luteolibacter</taxon>
    </lineage>
</organism>
<proteinExistence type="predicted"/>
<sequence length="457" mass="50199">MILGTTAAISSSSAQDAQQQRAIAYVTNVRNTLKEVIAGAAGTGKQTEFLLKIPGLPVDSKMDLSNQINRLSFMRILDKRPLGDLSGQTSEESMAMIYREVLNGTEPKTPTDEDQVKVIRSEIRAIDDKLVVPAAEDEEPTKGVQLKFMKYSQRYQDAVTAYNKSIRDKQTGEGEKGTDENAKFSAMQIAESNLKNANMGNSTEYFDLVGKRDQLRFELDKLDPFVYRREIFNTWLEVQGPPPVPKTLYYPPLAQWEGDSGYVKISFSAETLRKHSGSSSSSASANGGFMMFKASGSGGNSHTFSDEQLNSLSMEMEIKQVVLDHIWMDATVFRSPNWKFKKDGPGTIEAEKQRISYGKPDENGLYQGRLPLLPVGLVIARNIKINVKMDKKTADEISKQISGGGGGSFLGFSFGASASHSSTDKTKFGDATEGGFEIKAPTIIGYICEVLPECPTP</sequence>
<evidence type="ECO:0008006" key="3">
    <source>
        <dbReference type="Google" id="ProtNLM"/>
    </source>
</evidence>
<protein>
    <recommendedName>
        <fullName evidence="3">Tle cognate immunity protein 4 C-terminal domain-containing protein</fullName>
    </recommendedName>
</protein>
<reference evidence="1 2" key="1">
    <citation type="submission" date="2024-04" db="EMBL/GenBank/DDBJ databases">
        <title>Luteolibacter sp. isolated from soil.</title>
        <authorList>
            <person name="An J."/>
        </authorList>
    </citation>
    <scope>NUCLEOTIDE SEQUENCE [LARGE SCALE GENOMIC DNA]</scope>
    <source>
        <strain evidence="1 2">Y139</strain>
    </source>
</reference>
<comment type="caution">
    <text evidence="1">The sequence shown here is derived from an EMBL/GenBank/DDBJ whole genome shotgun (WGS) entry which is preliminary data.</text>
</comment>
<accession>A0ABU9B3Z2</accession>
<dbReference type="RefSeq" id="WP_341408193.1">
    <property type="nucleotide sequence ID" value="NZ_JBBUKT010000019.1"/>
</dbReference>
<name>A0ABU9B3Z2_9BACT</name>
<evidence type="ECO:0000313" key="1">
    <source>
        <dbReference type="EMBL" id="MEK7954425.1"/>
    </source>
</evidence>
<keyword evidence="2" id="KW-1185">Reference proteome</keyword>
<evidence type="ECO:0000313" key="2">
    <source>
        <dbReference type="Proteomes" id="UP001371305"/>
    </source>
</evidence>
<gene>
    <name evidence="1" type="ORF">WKV53_28165</name>
</gene>